<reference evidence="1" key="2">
    <citation type="submission" date="2018-05" db="EMBL/GenBank/DDBJ databases">
        <title>OgluRS3 (Oryza glumaepatula Reference Sequence Version 3).</title>
        <authorList>
            <person name="Zhang J."/>
            <person name="Kudrna D."/>
            <person name="Lee S."/>
            <person name="Talag J."/>
            <person name="Welchert J."/>
            <person name="Wing R.A."/>
        </authorList>
    </citation>
    <scope>NUCLEOTIDE SEQUENCE [LARGE SCALE GENOMIC DNA]</scope>
</reference>
<evidence type="ECO:0000313" key="2">
    <source>
        <dbReference type="Proteomes" id="UP000026961"/>
    </source>
</evidence>
<dbReference type="HOGENOM" id="CLU_1680635_0_0_1"/>
<dbReference type="Proteomes" id="UP000026961">
    <property type="component" value="Chromosome 10"/>
</dbReference>
<protein>
    <submittedName>
        <fullName evidence="1">Uncharacterized protein</fullName>
    </submittedName>
</protein>
<reference evidence="1" key="1">
    <citation type="submission" date="2015-04" db="UniProtKB">
        <authorList>
            <consortium name="EnsemblPlants"/>
        </authorList>
    </citation>
    <scope>IDENTIFICATION</scope>
</reference>
<accession>A0A0E0B9A4</accession>
<organism evidence="1">
    <name type="scientific">Oryza glumipatula</name>
    <dbReference type="NCBI Taxonomy" id="40148"/>
    <lineage>
        <taxon>Eukaryota</taxon>
        <taxon>Viridiplantae</taxon>
        <taxon>Streptophyta</taxon>
        <taxon>Embryophyta</taxon>
        <taxon>Tracheophyta</taxon>
        <taxon>Spermatophyta</taxon>
        <taxon>Magnoliopsida</taxon>
        <taxon>Liliopsida</taxon>
        <taxon>Poales</taxon>
        <taxon>Poaceae</taxon>
        <taxon>BOP clade</taxon>
        <taxon>Oryzoideae</taxon>
        <taxon>Oryzeae</taxon>
        <taxon>Oryzinae</taxon>
        <taxon>Oryza</taxon>
    </lineage>
</organism>
<keyword evidence="2" id="KW-1185">Reference proteome</keyword>
<sequence length="157" mass="17492">MVVVVSIFSIVRCMRKEEAAVRATCQEIAVMDIDLRTRPVADPSSFTPMKRFAGFPIRAHTFPKFSLRSNINLLHGAVWTVEDEAVLPGRWSGGRKASAQLLSQNQCWDKASKQKLLRLLAHAPSSATICPPPIQLEQQHLVFSFVQSICMCTPESL</sequence>
<name>A0A0E0B9A4_9ORYZ</name>
<proteinExistence type="predicted"/>
<dbReference type="Gramene" id="OGLUM10G06540.1">
    <property type="protein sequence ID" value="OGLUM10G06540.1"/>
    <property type="gene ID" value="OGLUM10G06540"/>
</dbReference>
<evidence type="ECO:0000313" key="1">
    <source>
        <dbReference type="EnsemblPlants" id="OGLUM10G06540.1"/>
    </source>
</evidence>
<dbReference type="AlphaFoldDB" id="A0A0E0B9A4"/>
<dbReference type="EnsemblPlants" id="OGLUM10G06540.1">
    <property type="protein sequence ID" value="OGLUM10G06540.1"/>
    <property type="gene ID" value="OGLUM10G06540"/>
</dbReference>